<evidence type="ECO:0000256" key="3">
    <source>
        <dbReference type="ARBA" id="ARBA00022490"/>
    </source>
</evidence>
<dbReference type="STRING" id="196109.A0A136IMB1"/>
<evidence type="ECO:0000256" key="2">
    <source>
        <dbReference type="ARBA" id="ARBA00007251"/>
    </source>
</evidence>
<dbReference type="Proteomes" id="UP000070501">
    <property type="component" value="Unassembled WGS sequence"/>
</dbReference>
<dbReference type="Gene3D" id="3.40.50.10470">
    <property type="entry name" value="Translation initiation factor eif-2b, domain 2"/>
    <property type="match status" value="1"/>
</dbReference>
<keyword evidence="12" id="KW-1185">Reference proteome</keyword>
<proteinExistence type="inferred from homology"/>
<evidence type="ECO:0000256" key="9">
    <source>
        <dbReference type="RuleBase" id="RU003814"/>
    </source>
</evidence>
<gene>
    <name evidence="11" type="ORF">Micbo1qcDRAFT_36411</name>
</gene>
<evidence type="ECO:0000313" key="12">
    <source>
        <dbReference type="Proteomes" id="UP000070501"/>
    </source>
</evidence>
<evidence type="ECO:0000256" key="7">
    <source>
        <dbReference type="ARBA" id="ARBA00044236"/>
    </source>
</evidence>
<keyword evidence="5" id="KW-0648">Protein biosynthesis</keyword>
<dbReference type="OrthoDB" id="10249309at2759"/>
<dbReference type="FunCoup" id="A0A136IMB1">
    <property type="interactions" value="1136"/>
</dbReference>
<protein>
    <recommendedName>
        <fullName evidence="6">Translation initiation factor eIF2B subunit alpha</fullName>
    </recommendedName>
    <alternativeName>
        <fullName evidence="7">eIF2B GDP-GTP exchange factor subunit alpha</fullName>
    </alternativeName>
</protein>
<dbReference type="AlphaFoldDB" id="A0A136IMB1"/>
<dbReference type="EMBL" id="KQ964270">
    <property type="protein sequence ID" value="KXJ86111.1"/>
    <property type="molecule type" value="Genomic_DNA"/>
</dbReference>
<evidence type="ECO:0000256" key="1">
    <source>
        <dbReference type="ARBA" id="ARBA00004514"/>
    </source>
</evidence>
<comment type="subcellular location">
    <subcellularLocation>
        <location evidence="1">Cytoplasm</location>
        <location evidence="1">Cytosol</location>
    </subcellularLocation>
</comment>
<dbReference type="GO" id="GO:0005829">
    <property type="term" value="C:cytosol"/>
    <property type="evidence" value="ECO:0007669"/>
    <property type="project" value="UniProtKB-SubCell"/>
</dbReference>
<evidence type="ECO:0000256" key="5">
    <source>
        <dbReference type="ARBA" id="ARBA00022917"/>
    </source>
</evidence>
<sequence>MATAVASLDAAATTDLAVRSKPDADDDFDIVKVYHRLLADDPDLTMPVAAIEALIEALGHSRSSTVFETMDLVKTQSAKLLASIANPIPLSHGTDLFQQYLVMSLKQDPSTTKGADSMLLSPHENFEEVRQHLLRNGRLFASRAKESREKIASLGRRFIANDSVVLTHGGSRVVGTLLGRAAEPAGSDAPRRFKVIHVVNEAEATEANRVVAALRAKGIPVATIPDSAVAYAMSKVSMVVVGAEAVTSNGGIISRLGTYQIALLARAARKDFFVAGEQHKFGKTFPLDQFDIGFEQNLLDFRASKAHEDTEERAKQDKKPAAEPVDYTPPELITSFFADHGVLAPSAVSKEILDFLM</sequence>
<comment type="subunit">
    <text evidence="8">Component of the translation initiation factor 2B (eIF2B) complex which is a heterodecamer of two sets of five different subunits: alpha, beta, gamma, delta and epsilon. Subunits alpha, beta and delta comprise a regulatory subcomplex and subunits epsilon and gamma comprise a catalytic subcomplex. Within the complex, the hexameric regulatory complex resides at the center, with the two heterodimeric catalytic subcomplexes bound on opposite sides.</text>
</comment>
<evidence type="ECO:0000256" key="4">
    <source>
        <dbReference type="ARBA" id="ARBA00022540"/>
    </source>
</evidence>
<keyword evidence="4 11" id="KW-0396">Initiation factor</keyword>
<feature type="compositionally biased region" description="Basic and acidic residues" evidence="10">
    <location>
        <begin position="306"/>
        <end position="321"/>
    </location>
</feature>
<dbReference type="GO" id="GO:0003743">
    <property type="term" value="F:translation initiation factor activity"/>
    <property type="evidence" value="ECO:0007669"/>
    <property type="project" value="UniProtKB-KW"/>
</dbReference>
<dbReference type="InParanoid" id="A0A136IMB1"/>
<dbReference type="PANTHER" id="PTHR45860:SF1">
    <property type="entry name" value="TRANSLATION INITIATION FACTOR EIF-2B SUBUNIT ALPHA"/>
    <property type="match status" value="1"/>
</dbReference>
<dbReference type="GO" id="GO:0005085">
    <property type="term" value="F:guanyl-nucleotide exchange factor activity"/>
    <property type="evidence" value="ECO:0007669"/>
    <property type="project" value="TreeGrafter"/>
</dbReference>
<dbReference type="SUPFAM" id="SSF100950">
    <property type="entry name" value="NagB/RpiA/CoA transferase-like"/>
    <property type="match status" value="1"/>
</dbReference>
<comment type="similarity">
    <text evidence="2 9">Belongs to the eIF-2B alpha/beta/delta subunits family.</text>
</comment>
<evidence type="ECO:0000256" key="6">
    <source>
        <dbReference type="ARBA" id="ARBA00044208"/>
    </source>
</evidence>
<dbReference type="GO" id="GO:0005851">
    <property type="term" value="C:eukaryotic translation initiation factor 2B complex"/>
    <property type="evidence" value="ECO:0007669"/>
    <property type="project" value="TreeGrafter"/>
</dbReference>
<reference evidence="12" key="1">
    <citation type="submission" date="2016-02" db="EMBL/GenBank/DDBJ databases">
        <title>Draft genome sequence of Microdochium bolleyi, a fungal endophyte of beachgrass.</title>
        <authorList>
            <consortium name="DOE Joint Genome Institute"/>
            <person name="David A.S."/>
            <person name="May G."/>
            <person name="Haridas S."/>
            <person name="Lim J."/>
            <person name="Wang M."/>
            <person name="Labutti K."/>
            <person name="Lipzen A."/>
            <person name="Barry K."/>
            <person name="Grigoriev I.V."/>
        </authorList>
    </citation>
    <scope>NUCLEOTIDE SEQUENCE [LARGE SCALE GENOMIC DNA]</scope>
    <source>
        <strain evidence="12">J235TASD1</strain>
    </source>
</reference>
<dbReference type="InterPro" id="IPR042528">
    <property type="entry name" value="elF-2B_alpha_N"/>
</dbReference>
<organism evidence="11 12">
    <name type="scientific">Microdochium bolleyi</name>
    <dbReference type="NCBI Taxonomy" id="196109"/>
    <lineage>
        <taxon>Eukaryota</taxon>
        <taxon>Fungi</taxon>
        <taxon>Dikarya</taxon>
        <taxon>Ascomycota</taxon>
        <taxon>Pezizomycotina</taxon>
        <taxon>Sordariomycetes</taxon>
        <taxon>Xylariomycetidae</taxon>
        <taxon>Xylariales</taxon>
        <taxon>Microdochiaceae</taxon>
        <taxon>Microdochium</taxon>
    </lineage>
</organism>
<evidence type="ECO:0000313" key="11">
    <source>
        <dbReference type="EMBL" id="KXJ86111.1"/>
    </source>
</evidence>
<dbReference type="Pfam" id="PF01008">
    <property type="entry name" value="IF-2B"/>
    <property type="match status" value="1"/>
</dbReference>
<dbReference type="Gene3D" id="1.20.120.1070">
    <property type="entry name" value="Translation initiation factor eIF-2B, N-terminal domain"/>
    <property type="match status" value="1"/>
</dbReference>
<dbReference type="InterPro" id="IPR051501">
    <property type="entry name" value="eIF2B_alpha/beta/delta"/>
</dbReference>
<dbReference type="InterPro" id="IPR042529">
    <property type="entry name" value="IF_2B-like_C"/>
</dbReference>
<feature type="region of interest" description="Disordered" evidence="10">
    <location>
        <begin position="306"/>
        <end position="325"/>
    </location>
</feature>
<accession>A0A136IMB1</accession>
<dbReference type="InterPro" id="IPR000649">
    <property type="entry name" value="IF-2B-related"/>
</dbReference>
<dbReference type="InterPro" id="IPR037171">
    <property type="entry name" value="NagB/RpiA_transferase-like"/>
</dbReference>
<evidence type="ECO:0000256" key="8">
    <source>
        <dbReference type="ARBA" id="ARBA00046432"/>
    </source>
</evidence>
<name>A0A136IMB1_9PEZI</name>
<evidence type="ECO:0000256" key="10">
    <source>
        <dbReference type="SAM" id="MobiDB-lite"/>
    </source>
</evidence>
<dbReference type="PANTHER" id="PTHR45860">
    <property type="entry name" value="TRANSLATION INITIATION FACTOR EIF-2B SUBUNIT ALPHA"/>
    <property type="match status" value="1"/>
</dbReference>
<keyword evidence="3" id="KW-0963">Cytoplasm</keyword>